<name>A0A1X7TBU0_AMPQE</name>
<dbReference type="AlphaFoldDB" id="A0A1X7TBU0"/>
<sequence>FGHKLHLDQKEKLVMFGVTHVLGVDGYSGLIVSFHHAS</sequence>
<protein>
    <submittedName>
        <fullName evidence="1">Uncharacterized protein</fullName>
    </submittedName>
</protein>
<dbReference type="EnsemblMetazoa" id="Aqu2.1.11787_001">
    <property type="protein sequence ID" value="Aqu2.1.11787_001"/>
    <property type="gene ID" value="Aqu2.1.11787"/>
</dbReference>
<dbReference type="InParanoid" id="A0A1X7TBU0"/>
<accession>A0A1X7TBU0</accession>
<proteinExistence type="predicted"/>
<evidence type="ECO:0000313" key="1">
    <source>
        <dbReference type="EnsemblMetazoa" id="Aqu2.1.11787_001"/>
    </source>
</evidence>
<organism evidence="1">
    <name type="scientific">Amphimedon queenslandica</name>
    <name type="common">Sponge</name>
    <dbReference type="NCBI Taxonomy" id="400682"/>
    <lineage>
        <taxon>Eukaryota</taxon>
        <taxon>Metazoa</taxon>
        <taxon>Porifera</taxon>
        <taxon>Demospongiae</taxon>
        <taxon>Heteroscleromorpha</taxon>
        <taxon>Haplosclerida</taxon>
        <taxon>Niphatidae</taxon>
        <taxon>Amphimedon</taxon>
    </lineage>
</organism>
<reference evidence="1" key="1">
    <citation type="submission" date="2017-05" db="UniProtKB">
        <authorList>
            <consortium name="EnsemblMetazoa"/>
        </authorList>
    </citation>
    <scope>IDENTIFICATION</scope>
</reference>